<reference evidence="1" key="1">
    <citation type="submission" date="2024-05" db="EMBL/GenBank/DDBJ databases">
        <authorList>
            <person name="Guo T.T."/>
            <person name="Zhang Y."/>
            <person name="Kong J."/>
        </authorList>
    </citation>
    <scope>NUCLEOTIDE SEQUENCE</scope>
</reference>
<protein>
    <submittedName>
        <fullName evidence="1">Uncharacterized protein</fullName>
    </submittedName>
</protein>
<organism evidence="1">
    <name type="scientific">Lactobacillus phage G2-Guo</name>
    <dbReference type="NCBI Taxonomy" id="3155564"/>
    <lineage>
        <taxon>Viruses</taxon>
    </lineage>
</organism>
<evidence type="ECO:0000313" key="1">
    <source>
        <dbReference type="EMBL" id="XBS49001.1"/>
    </source>
</evidence>
<dbReference type="EMBL" id="PP779550">
    <property type="protein sequence ID" value="XBS49001.1"/>
    <property type="molecule type" value="Genomic_DNA"/>
</dbReference>
<proteinExistence type="predicted"/>
<sequence>MNTNFTKLVRELAKGGHDVVLEANTHDVQIYDKLENKIAWINGAIQDNFIVYDVEAISGAENKAIEAYAGLPVGERV</sequence>
<gene>
    <name evidence="1" type="ORF">G200027</name>
</gene>
<accession>A0AAU7PG79</accession>
<name>A0AAU7PG79_9VIRU</name>